<dbReference type="Proteomes" id="UP000549134">
    <property type="component" value="Unassembled WGS sequence"/>
</dbReference>
<evidence type="ECO:0000313" key="2">
    <source>
        <dbReference type="Proteomes" id="UP000549134"/>
    </source>
</evidence>
<dbReference type="AlphaFoldDB" id="A0A7Y8AL32"/>
<reference evidence="1 2" key="1">
    <citation type="submission" date="2020-04" db="EMBL/GenBank/DDBJ databases">
        <title>Molecular characterization of pseudomonads from Agaricus bisporus reveal novel blotch 2 pathogens in Western Europe.</title>
        <authorList>
            <person name="Taparia T."/>
            <person name="Krijger M."/>
            <person name="Haynes E."/>
            <person name="Elpinstone J.G."/>
            <person name="Noble R."/>
            <person name="Van Der Wolf J."/>
        </authorList>
    </citation>
    <scope>NUCLEOTIDE SEQUENCE [LARGE SCALE GENOMIC DNA]</scope>
    <source>
        <strain evidence="1 2">IPO3746</strain>
    </source>
</reference>
<proteinExistence type="predicted"/>
<evidence type="ECO:0000313" key="1">
    <source>
        <dbReference type="EMBL" id="NWD35191.1"/>
    </source>
</evidence>
<organism evidence="1 2">
    <name type="scientific">Pseudomonas tolaasii</name>
    <dbReference type="NCBI Taxonomy" id="29442"/>
    <lineage>
        <taxon>Bacteria</taxon>
        <taxon>Pseudomonadati</taxon>
        <taxon>Pseudomonadota</taxon>
        <taxon>Gammaproteobacteria</taxon>
        <taxon>Pseudomonadales</taxon>
        <taxon>Pseudomonadaceae</taxon>
        <taxon>Pseudomonas</taxon>
    </lineage>
</organism>
<gene>
    <name evidence="1" type="ORF">HX787_04915</name>
</gene>
<sequence>MNKLIEALDAGKRRGYEEIRNIDGDPFIFQYALKKQNDIYHTYFFSIEESKIDMIEDNENEELKTFGNLNAALTYLINKGAVIEKFSAMKTTLPF</sequence>
<accession>A0A7Y8AL32</accession>
<protein>
    <submittedName>
        <fullName evidence="1">Uncharacterized protein</fullName>
    </submittedName>
</protein>
<comment type="caution">
    <text evidence="1">The sequence shown here is derived from an EMBL/GenBank/DDBJ whole genome shotgun (WGS) entry which is preliminary data.</text>
</comment>
<dbReference type="RefSeq" id="WP_016971663.1">
    <property type="nucleotide sequence ID" value="NZ_CP020369.1"/>
</dbReference>
<name>A0A7Y8AL32_PSETO</name>
<dbReference type="EMBL" id="JACAQK010000004">
    <property type="protein sequence ID" value="NWD35191.1"/>
    <property type="molecule type" value="Genomic_DNA"/>
</dbReference>
<dbReference type="GeneID" id="55844595"/>